<organism evidence="6">
    <name type="scientific">Schizaphis graminum</name>
    <name type="common">Green bug aphid</name>
    <dbReference type="NCBI Taxonomy" id="13262"/>
    <lineage>
        <taxon>Eukaryota</taxon>
        <taxon>Metazoa</taxon>
        <taxon>Ecdysozoa</taxon>
        <taxon>Arthropoda</taxon>
        <taxon>Hexapoda</taxon>
        <taxon>Insecta</taxon>
        <taxon>Pterygota</taxon>
        <taxon>Neoptera</taxon>
        <taxon>Paraneoptera</taxon>
        <taxon>Hemiptera</taxon>
        <taxon>Sternorrhyncha</taxon>
        <taxon>Aphidomorpha</taxon>
        <taxon>Aphidoidea</taxon>
        <taxon>Aphididae</taxon>
        <taxon>Aphidini</taxon>
        <taxon>Schizaphis</taxon>
    </lineage>
</organism>
<comment type="similarity">
    <text evidence="1">Belongs to the SZRD1 family.</text>
</comment>
<name>A0A2S2P4D7_SCHGA</name>
<dbReference type="InterPro" id="IPR024642">
    <property type="entry name" value="SUZ-C"/>
</dbReference>
<dbReference type="EMBL" id="GGMR01011625">
    <property type="protein sequence ID" value="MBY24244.1"/>
    <property type="molecule type" value="Transcribed_RNA"/>
</dbReference>
<gene>
    <name evidence="6" type="primary">CA144</name>
    <name evidence="6" type="ORF">g.81368</name>
</gene>
<feature type="compositionally biased region" description="Acidic residues" evidence="3">
    <location>
        <begin position="118"/>
        <end position="129"/>
    </location>
</feature>
<proteinExistence type="inferred from homology"/>
<dbReference type="Pfam" id="PF12901">
    <property type="entry name" value="SUZ-C"/>
    <property type="match status" value="1"/>
</dbReference>
<reference evidence="6" key="1">
    <citation type="submission" date="2018-04" db="EMBL/GenBank/DDBJ databases">
        <title>Transcriptome of Schizaphis graminum biotype I.</title>
        <authorList>
            <person name="Scully E.D."/>
            <person name="Geib S.M."/>
            <person name="Palmer N.A."/>
            <person name="Koch K."/>
            <person name="Bradshaw J."/>
            <person name="Heng-Moss T."/>
            <person name="Sarath G."/>
        </authorList>
    </citation>
    <scope>NUCLEOTIDE SEQUENCE</scope>
</reference>
<dbReference type="PROSITE" id="PS51673">
    <property type="entry name" value="SUZ"/>
    <property type="match status" value="1"/>
</dbReference>
<evidence type="ECO:0000259" key="5">
    <source>
        <dbReference type="PROSITE" id="PS51938"/>
    </source>
</evidence>
<dbReference type="PANTHER" id="PTHR31796">
    <property type="entry name" value="SUZ DOMAIN-CONTAINING PROTEIN 1"/>
    <property type="match status" value="1"/>
</dbReference>
<dbReference type="PANTHER" id="PTHR31796:SF2">
    <property type="entry name" value="SUZ DOMAIN-CONTAINING PROTEIN 1"/>
    <property type="match status" value="1"/>
</dbReference>
<feature type="region of interest" description="Disordered" evidence="3">
    <location>
        <begin position="152"/>
        <end position="171"/>
    </location>
</feature>
<sequence>MYNIMAACDPGTTEPYESWEALDDPSVLSTQIKKMQLASATKNENNSNVVILPPGLQLSYNHHQQMTIPQQPTVKILKRPQKDNAANENADKPKVQVKSLEQRKQEYAEARLRIMGEEREEDLNADDEGASSSGSMKFEVLRQPIVRVAVEDNVIRQPRGPDNTKGFNHRS</sequence>
<dbReference type="InterPro" id="IPR024771">
    <property type="entry name" value="SUZ"/>
</dbReference>
<evidence type="ECO:0000256" key="3">
    <source>
        <dbReference type="SAM" id="MobiDB-lite"/>
    </source>
</evidence>
<dbReference type="Pfam" id="PF12752">
    <property type="entry name" value="SUZ"/>
    <property type="match status" value="1"/>
</dbReference>
<protein>
    <recommendedName>
        <fullName evidence="2">SUZ RNA-binding domain-containing</fullName>
    </recommendedName>
</protein>
<dbReference type="PROSITE" id="PS51938">
    <property type="entry name" value="SUZ_C"/>
    <property type="match status" value="1"/>
</dbReference>
<evidence type="ECO:0000259" key="4">
    <source>
        <dbReference type="PROSITE" id="PS51673"/>
    </source>
</evidence>
<dbReference type="AlphaFoldDB" id="A0A2S2P4D7"/>
<evidence type="ECO:0000256" key="1">
    <source>
        <dbReference type="ARBA" id="ARBA00007124"/>
    </source>
</evidence>
<evidence type="ECO:0000256" key="2">
    <source>
        <dbReference type="ARBA" id="ARBA00044802"/>
    </source>
</evidence>
<feature type="region of interest" description="Disordered" evidence="3">
    <location>
        <begin position="115"/>
        <end position="138"/>
    </location>
</feature>
<feature type="domain" description="SUZ-C" evidence="5">
    <location>
        <begin position="118"/>
        <end position="171"/>
    </location>
</feature>
<feature type="domain" description="SUZ" evidence="4">
    <location>
        <begin position="52"/>
        <end position="119"/>
    </location>
</feature>
<evidence type="ECO:0000313" key="6">
    <source>
        <dbReference type="EMBL" id="MBY24244.1"/>
    </source>
</evidence>
<accession>A0A2S2P4D7</accession>
<dbReference type="InterPro" id="IPR039228">
    <property type="entry name" value="SZRD1"/>
</dbReference>